<evidence type="ECO:0000313" key="2">
    <source>
        <dbReference type="Proteomes" id="UP001500742"/>
    </source>
</evidence>
<keyword evidence="2" id="KW-1185">Reference proteome</keyword>
<dbReference type="EMBL" id="BAAAZC010000003">
    <property type="protein sequence ID" value="GAA3958385.1"/>
    <property type="molecule type" value="Genomic_DNA"/>
</dbReference>
<accession>A0ABP7P228</accession>
<proteinExistence type="predicted"/>
<dbReference type="RefSeq" id="WP_259096061.1">
    <property type="nucleotide sequence ID" value="NZ_BAAAZC010000003.1"/>
</dbReference>
<dbReference type="Proteomes" id="UP001500742">
    <property type="component" value="Unassembled WGS sequence"/>
</dbReference>
<comment type="caution">
    <text evidence="1">The sequence shown here is derived from an EMBL/GenBank/DDBJ whole genome shotgun (WGS) entry which is preliminary data.</text>
</comment>
<evidence type="ECO:0000313" key="1">
    <source>
        <dbReference type="EMBL" id="GAA3958385.1"/>
    </source>
</evidence>
<organism evidence="1 2">
    <name type="scientific">Mucilaginibacter dorajii</name>
    <dbReference type="NCBI Taxonomy" id="692994"/>
    <lineage>
        <taxon>Bacteria</taxon>
        <taxon>Pseudomonadati</taxon>
        <taxon>Bacteroidota</taxon>
        <taxon>Sphingobacteriia</taxon>
        <taxon>Sphingobacteriales</taxon>
        <taxon>Sphingobacteriaceae</taxon>
        <taxon>Mucilaginibacter</taxon>
    </lineage>
</organism>
<sequence>MKNPVYLVLKHTDGSSRNIIIEPVLNHNLTDTGVYKIYKTSVDNESTLFTEELEIDETQASLPDNDNPDYLGTIHFLANHKHWDYNGDLLSKNEQQQIAVFLQQQV</sequence>
<gene>
    <name evidence="1" type="ORF">GCM10022210_02120</name>
</gene>
<reference evidence="2" key="1">
    <citation type="journal article" date="2019" name="Int. J. Syst. Evol. Microbiol.">
        <title>The Global Catalogue of Microorganisms (GCM) 10K type strain sequencing project: providing services to taxonomists for standard genome sequencing and annotation.</title>
        <authorList>
            <consortium name="The Broad Institute Genomics Platform"/>
            <consortium name="The Broad Institute Genome Sequencing Center for Infectious Disease"/>
            <person name="Wu L."/>
            <person name="Ma J."/>
        </authorList>
    </citation>
    <scope>NUCLEOTIDE SEQUENCE [LARGE SCALE GENOMIC DNA]</scope>
    <source>
        <strain evidence="2">JCM 16601</strain>
    </source>
</reference>
<protein>
    <submittedName>
        <fullName evidence="1">Uncharacterized protein</fullName>
    </submittedName>
</protein>
<name>A0ABP7P228_9SPHI</name>